<organism evidence="1 2">
    <name type="scientific">Digitaria exilis</name>
    <dbReference type="NCBI Taxonomy" id="1010633"/>
    <lineage>
        <taxon>Eukaryota</taxon>
        <taxon>Viridiplantae</taxon>
        <taxon>Streptophyta</taxon>
        <taxon>Embryophyta</taxon>
        <taxon>Tracheophyta</taxon>
        <taxon>Spermatophyta</taxon>
        <taxon>Magnoliopsida</taxon>
        <taxon>Liliopsida</taxon>
        <taxon>Poales</taxon>
        <taxon>Poaceae</taxon>
        <taxon>PACMAD clade</taxon>
        <taxon>Panicoideae</taxon>
        <taxon>Panicodae</taxon>
        <taxon>Paniceae</taxon>
        <taxon>Anthephorinae</taxon>
        <taxon>Digitaria</taxon>
    </lineage>
</organism>
<evidence type="ECO:0000313" key="2">
    <source>
        <dbReference type="Proteomes" id="UP000636709"/>
    </source>
</evidence>
<comment type="caution">
    <text evidence="1">The sequence shown here is derived from an EMBL/GenBank/DDBJ whole genome shotgun (WGS) entry which is preliminary data.</text>
</comment>
<protein>
    <submittedName>
        <fullName evidence="1">Uncharacterized protein</fullName>
    </submittedName>
</protein>
<dbReference type="AlphaFoldDB" id="A0A835BV10"/>
<sequence length="80" mass="9223">MMRSYRHCHHRPMKLLMTWPAMDMVDPYGRPQVMALDISPALCIPETIQWLVYDDQGHNNLQKGVFCILVVGAIVLNKIT</sequence>
<keyword evidence="2" id="KW-1185">Reference proteome</keyword>
<dbReference type="OrthoDB" id="10439127at2759"/>
<reference evidence="1" key="1">
    <citation type="submission" date="2020-07" db="EMBL/GenBank/DDBJ databases">
        <title>Genome sequence and genetic diversity analysis of an under-domesticated orphan crop, white fonio (Digitaria exilis).</title>
        <authorList>
            <person name="Bennetzen J.L."/>
            <person name="Chen S."/>
            <person name="Ma X."/>
            <person name="Wang X."/>
            <person name="Yssel A.E.J."/>
            <person name="Chaluvadi S.R."/>
            <person name="Johnson M."/>
            <person name="Gangashetty P."/>
            <person name="Hamidou F."/>
            <person name="Sanogo M.D."/>
            <person name="Zwaenepoel A."/>
            <person name="Wallace J."/>
            <person name="Van De Peer Y."/>
            <person name="Van Deynze A."/>
        </authorList>
    </citation>
    <scope>NUCLEOTIDE SEQUENCE</scope>
    <source>
        <tissue evidence="1">Leaves</tissue>
    </source>
</reference>
<accession>A0A835BV10</accession>
<dbReference type="EMBL" id="JACEFO010001746">
    <property type="protein sequence ID" value="KAF8712076.1"/>
    <property type="molecule type" value="Genomic_DNA"/>
</dbReference>
<dbReference type="Proteomes" id="UP000636709">
    <property type="component" value="Unassembled WGS sequence"/>
</dbReference>
<name>A0A835BV10_9POAL</name>
<gene>
    <name evidence="1" type="ORF">HU200_028911</name>
</gene>
<proteinExistence type="predicted"/>
<evidence type="ECO:0000313" key="1">
    <source>
        <dbReference type="EMBL" id="KAF8712076.1"/>
    </source>
</evidence>